<dbReference type="NCBIfam" id="NF006550">
    <property type="entry name" value="PRK09047.1"/>
    <property type="match status" value="1"/>
</dbReference>
<gene>
    <name evidence="6" type="ORF">CK625_03775</name>
</gene>
<dbReference type="Gene3D" id="1.10.1740.10">
    <property type="match status" value="1"/>
</dbReference>
<comment type="caution">
    <text evidence="6">The sequence shown here is derived from an EMBL/GenBank/DDBJ whole genome shotgun (WGS) entry which is preliminary data.</text>
</comment>
<dbReference type="GO" id="GO:0003677">
    <property type="term" value="F:DNA binding"/>
    <property type="evidence" value="ECO:0007669"/>
    <property type="project" value="InterPro"/>
</dbReference>
<dbReference type="InterPro" id="IPR036388">
    <property type="entry name" value="WH-like_DNA-bd_sf"/>
</dbReference>
<evidence type="ECO:0000256" key="4">
    <source>
        <dbReference type="ARBA" id="ARBA00023163"/>
    </source>
</evidence>
<dbReference type="CDD" id="cd06171">
    <property type="entry name" value="Sigma70_r4"/>
    <property type="match status" value="1"/>
</dbReference>
<organism evidence="6 7">
    <name type="scientific">Vandammella animalimorsus</name>
    <dbReference type="NCBI Taxonomy" id="2029117"/>
    <lineage>
        <taxon>Bacteria</taxon>
        <taxon>Pseudomonadati</taxon>
        <taxon>Pseudomonadota</taxon>
        <taxon>Betaproteobacteria</taxon>
        <taxon>Burkholderiales</taxon>
        <taxon>Comamonadaceae</taxon>
        <taxon>Vandammella</taxon>
    </lineage>
</organism>
<comment type="similarity">
    <text evidence="1">Belongs to the sigma-70 factor family. ECF subfamily.</text>
</comment>
<dbReference type="InterPro" id="IPR039425">
    <property type="entry name" value="RNA_pol_sigma-70-like"/>
</dbReference>
<keyword evidence="3" id="KW-0731">Sigma factor</keyword>
<dbReference type="PANTHER" id="PTHR43133:SF64">
    <property type="entry name" value="ECF SIGMA FACTOR"/>
    <property type="match status" value="1"/>
</dbReference>
<dbReference type="AlphaFoldDB" id="A0A2A2ALH3"/>
<evidence type="ECO:0000313" key="6">
    <source>
        <dbReference type="EMBL" id="PAT38593.1"/>
    </source>
</evidence>
<evidence type="ECO:0000259" key="5">
    <source>
        <dbReference type="Pfam" id="PF08281"/>
    </source>
</evidence>
<evidence type="ECO:0000256" key="1">
    <source>
        <dbReference type="ARBA" id="ARBA00010641"/>
    </source>
</evidence>
<proteinExistence type="inferred from homology"/>
<evidence type="ECO:0000313" key="7">
    <source>
        <dbReference type="Proteomes" id="UP000218054"/>
    </source>
</evidence>
<dbReference type="GO" id="GO:0016987">
    <property type="term" value="F:sigma factor activity"/>
    <property type="evidence" value="ECO:0007669"/>
    <property type="project" value="UniProtKB-KW"/>
</dbReference>
<dbReference type="InterPro" id="IPR014284">
    <property type="entry name" value="RNA_pol_sigma-70_dom"/>
</dbReference>
<dbReference type="Pfam" id="PF08281">
    <property type="entry name" value="Sigma70_r4_2"/>
    <property type="match status" value="1"/>
</dbReference>
<evidence type="ECO:0000256" key="2">
    <source>
        <dbReference type="ARBA" id="ARBA00023015"/>
    </source>
</evidence>
<keyword evidence="2" id="KW-0805">Transcription regulation</keyword>
<dbReference type="SUPFAM" id="SSF88659">
    <property type="entry name" value="Sigma3 and sigma4 domains of RNA polymerase sigma factors"/>
    <property type="match status" value="1"/>
</dbReference>
<dbReference type="SUPFAM" id="SSF88946">
    <property type="entry name" value="Sigma2 domain of RNA polymerase sigma factors"/>
    <property type="match status" value="1"/>
</dbReference>
<accession>A0A2A2ALH3</accession>
<dbReference type="EMBL" id="NSJB01000001">
    <property type="protein sequence ID" value="PAT38593.1"/>
    <property type="molecule type" value="Genomic_DNA"/>
</dbReference>
<feature type="domain" description="RNA polymerase sigma factor 70 region 4 type 2" evidence="5">
    <location>
        <begin position="127"/>
        <end position="179"/>
    </location>
</feature>
<dbReference type="Proteomes" id="UP000218054">
    <property type="component" value="Unassembled WGS sequence"/>
</dbReference>
<dbReference type="NCBIfam" id="TIGR02937">
    <property type="entry name" value="sigma70-ECF"/>
    <property type="match status" value="1"/>
</dbReference>
<reference evidence="6 7" key="1">
    <citation type="submission" date="2017-08" db="EMBL/GenBank/DDBJ databases">
        <title>WGS of Clinical strains of the CDC Group NO-1 linked to zoonotic infections in humans.</title>
        <authorList>
            <person name="Bernier A.-M."/>
            <person name="Bernard K."/>
        </authorList>
    </citation>
    <scope>NUCLEOTIDE SEQUENCE [LARGE SCALE GENOMIC DNA]</scope>
    <source>
        <strain evidence="6 7">NML00-0135</strain>
    </source>
</reference>
<keyword evidence="7" id="KW-1185">Reference proteome</keyword>
<protein>
    <submittedName>
        <fullName evidence="6">RNA polymerase sigma factor</fullName>
    </submittedName>
</protein>
<dbReference type="InterPro" id="IPR013325">
    <property type="entry name" value="RNA_pol_sigma_r2"/>
</dbReference>
<dbReference type="Gene3D" id="1.10.10.10">
    <property type="entry name" value="Winged helix-like DNA-binding domain superfamily/Winged helix DNA-binding domain"/>
    <property type="match status" value="1"/>
</dbReference>
<dbReference type="GO" id="GO:0006352">
    <property type="term" value="P:DNA-templated transcription initiation"/>
    <property type="evidence" value="ECO:0007669"/>
    <property type="project" value="InterPro"/>
</dbReference>
<keyword evidence="4" id="KW-0804">Transcription</keyword>
<name>A0A2A2ALH3_9BURK</name>
<dbReference type="RefSeq" id="WP_095538874.1">
    <property type="nucleotide sequence ID" value="NZ_NSJB01000001.1"/>
</dbReference>
<evidence type="ECO:0000256" key="3">
    <source>
        <dbReference type="ARBA" id="ARBA00023082"/>
    </source>
</evidence>
<dbReference type="InterPro" id="IPR013249">
    <property type="entry name" value="RNA_pol_sigma70_r4_t2"/>
</dbReference>
<sequence length="190" mass="21767">MASEQEFADFLRDVEKRAYKRALFHVKDENAALDIVQDSMLRLAEHYADKPIEEMRMLFSRILINTTMDWFRRQKTRKAVISNFSDFERSGADEKDQFSLLEHHIGPGQAQQCESAESATERKQVFEMIEDAIGKLPARQREAFIMRYWEDMDVAETAAAMGCSEGSVKTHCHRAVQALSQMLGASGIKL</sequence>
<dbReference type="PANTHER" id="PTHR43133">
    <property type="entry name" value="RNA POLYMERASE ECF-TYPE SIGMA FACTO"/>
    <property type="match status" value="1"/>
</dbReference>
<dbReference type="InterPro" id="IPR013324">
    <property type="entry name" value="RNA_pol_sigma_r3/r4-like"/>
</dbReference>